<name>A0A7C9CKH3_OPUST</name>
<proteinExistence type="predicted"/>
<dbReference type="EMBL" id="GISG01005213">
    <property type="protein sequence ID" value="MBA4614949.1"/>
    <property type="molecule type" value="Transcribed_RNA"/>
</dbReference>
<protein>
    <submittedName>
        <fullName evidence="1">Uncharacterized protein</fullName>
    </submittedName>
</protein>
<reference evidence="1" key="1">
    <citation type="journal article" date="2013" name="J. Plant Res.">
        <title>Effect of fungi and light on seed germination of three Opuntia species from semiarid lands of central Mexico.</title>
        <authorList>
            <person name="Delgado-Sanchez P."/>
            <person name="Jimenez-Bremont J.F."/>
            <person name="Guerrero-Gonzalez Mde L."/>
            <person name="Flores J."/>
        </authorList>
    </citation>
    <scope>NUCLEOTIDE SEQUENCE</scope>
    <source>
        <tissue evidence="1">Cladode</tissue>
    </source>
</reference>
<reference evidence="1" key="2">
    <citation type="submission" date="2020-07" db="EMBL/GenBank/DDBJ databases">
        <authorList>
            <person name="Vera ALvarez R."/>
            <person name="Arias-Moreno D.M."/>
            <person name="Jimenez-Jacinto V."/>
            <person name="Jimenez-Bremont J.F."/>
            <person name="Swaminathan K."/>
            <person name="Moose S.P."/>
            <person name="Guerrero-Gonzalez M.L."/>
            <person name="Marino-Ramirez L."/>
            <person name="Landsman D."/>
            <person name="Rodriguez-Kessler M."/>
            <person name="Delgado-Sanchez P."/>
        </authorList>
    </citation>
    <scope>NUCLEOTIDE SEQUENCE</scope>
    <source>
        <tissue evidence="1">Cladode</tissue>
    </source>
</reference>
<accession>A0A7C9CKH3</accession>
<dbReference type="AlphaFoldDB" id="A0A7C9CKH3"/>
<evidence type="ECO:0000313" key="1">
    <source>
        <dbReference type="EMBL" id="MBA4614949.1"/>
    </source>
</evidence>
<organism evidence="1">
    <name type="scientific">Opuntia streptacantha</name>
    <name type="common">Prickly pear cactus</name>
    <name type="synonym">Opuntia cardona</name>
    <dbReference type="NCBI Taxonomy" id="393608"/>
    <lineage>
        <taxon>Eukaryota</taxon>
        <taxon>Viridiplantae</taxon>
        <taxon>Streptophyta</taxon>
        <taxon>Embryophyta</taxon>
        <taxon>Tracheophyta</taxon>
        <taxon>Spermatophyta</taxon>
        <taxon>Magnoliopsida</taxon>
        <taxon>eudicotyledons</taxon>
        <taxon>Gunneridae</taxon>
        <taxon>Pentapetalae</taxon>
        <taxon>Caryophyllales</taxon>
        <taxon>Cactineae</taxon>
        <taxon>Cactaceae</taxon>
        <taxon>Opuntioideae</taxon>
        <taxon>Opuntia</taxon>
    </lineage>
</organism>
<sequence>MSCLTLSLNFGCQTQRAQLNTQAEEEGREEDRRWLREKLSLLLYLFSFSLYFFCDCPCKLLRLPTRTWLPISCQFLLSLTASSTQPSPPHLSVSVPTFRNLPPFHFLFLWSLFPDVGFILPSLERERERESW</sequence>